<dbReference type="Gene3D" id="1.10.530.10">
    <property type="match status" value="1"/>
</dbReference>
<dbReference type="Proteomes" id="UP000004245">
    <property type="component" value="Unassembled WGS sequence"/>
</dbReference>
<reference evidence="4" key="1">
    <citation type="submission" date="2011-01" db="EMBL/GenBank/DDBJ databases">
        <authorList>
            <person name="Muzny D."/>
            <person name="Qin X."/>
            <person name="Buhay C."/>
            <person name="Dugan-Rocha S."/>
            <person name="Ding Y."/>
            <person name="Chen G."/>
            <person name="Hawes A."/>
            <person name="Holder M."/>
            <person name="Jhangiani S."/>
            <person name="Johnson A."/>
            <person name="Khan Z."/>
            <person name="Li Z."/>
            <person name="Liu W."/>
            <person name="Liu X."/>
            <person name="Perez L."/>
            <person name="Shen H."/>
            <person name="Wang Q."/>
            <person name="Watt J."/>
            <person name="Xi L."/>
            <person name="Xin Y."/>
            <person name="Zhou J."/>
            <person name="Deng J."/>
            <person name="Jiang H."/>
            <person name="Liu Y."/>
            <person name="Qu J."/>
            <person name="Song X.-Z."/>
            <person name="Zhang L."/>
            <person name="Villasana D."/>
            <person name="Johnson A."/>
            <person name="Liu J."/>
            <person name="Liyanage D."/>
            <person name="Lorensuhewa L."/>
            <person name="Robinson T."/>
            <person name="Song A."/>
            <person name="Song B.-B."/>
            <person name="Dinh H."/>
            <person name="Thornton R."/>
            <person name="Coyle M."/>
            <person name="Francisco L."/>
            <person name="Jackson L."/>
            <person name="Javaid M."/>
            <person name="Korchina V."/>
            <person name="Kovar C."/>
            <person name="Mata R."/>
            <person name="Mathew T."/>
            <person name="Ngo R."/>
            <person name="Nguyen L."/>
            <person name="Nguyen N."/>
            <person name="Okwuonu G."/>
            <person name="Ongeri F."/>
            <person name="Pham C."/>
            <person name="Simmons D."/>
            <person name="Wilczek-Boney K."/>
            <person name="Hale W."/>
            <person name="Jakkamsetti A."/>
            <person name="Pham P."/>
            <person name="Ruth R."/>
            <person name="San Lucas F."/>
            <person name="Warren J."/>
            <person name="Zhang J."/>
            <person name="Zhao Z."/>
            <person name="Zhou C."/>
            <person name="Zhu D."/>
            <person name="Lee S."/>
            <person name="Bess C."/>
            <person name="Blankenburg K."/>
            <person name="Forbes L."/>
            <person name="Fu Q."/>
            <person name="Gubbala S."/>
            <person name="Hirani K."/>
            <person name="Jayaseelan J.C."/>
            <person name="Lara F."/>
            <person name="Munidasa M."/>
            <person name="Palculict T."/>
            <person name="Patil S."/>
            <person name="Pu L.-L."/>
            <person name="Saada N."/>
            <person name="Tang L."/>
            <person name="Weissenberger G."/>
            <person name="Zhu Y."/>
            <person name="Hemphill L."/>
            <person name="Shang Y."/>
            <person name="Youmans B."/>
            <person name="Ayvaz T."/>
            <person name="Ross M."/>
            <person name="Santibanez J."/>
            <person name="Aqrawi P."/>
            <person name="Gross S."/>
            <person name="Joshi V."/>
            <person name="Fowler G."/>
            <person name="Nazareth L."/>
            <person name="Reid J."/>
            <person name="Worley K."/>
            <person name="Petrosino J."/>
            <person name="Highlander S."/>
            <person name="Gibbs R."/>
        </authorList>
    </citation>
    <scope>NUCLEOTIDE SEQUENCE [LARGE SCALE GENOMIC DNA]</scope>
    <source>
        <strain evidence="4">ATCC 33707</strain>
    </source>
</reference>
<dbReference type="Pfam" id="PF13406">
    <property type="entry name" value="SLT_2"/>
    <property type="match status" value="1"/>
</dbReference>
<accession>F1TK11</accession>
<dbReference type="PANTHER" id="PTHR30163">
    <property type="entry name" value="MEMBRANE-BOUND LYTIC MUREIN TRANSGLYCOSYLASE B"/>
    <property type="match status" value="1"/>
</dbReference>
<evidence type="ECO:0000256" key="2">
    <source>
        <dbReference type="SAM" id="Phobius"/>
    </source>
</evidence>
<dbReference type="InterPro" id="IPR043426">
    <property type="entry name" value="MltB-like"/>
</dbReference>
<dbReference type="STRING" id="43767.A6I91_11400"/>
<dbReference type="InterPro" id="IPR031304">
    <property type="entry name" value="SLT_2"/>
</dbReference>
<protein>
    <submittedName>
        <fullName evidence="4">Transglycosylase SLT domain protein</fullName>
    </submittedName>
</protein>
<dbReference type="SUPFAM" id="SSF53955">
    <property type="entry name" value="Lysozyme-like"/>
    <property type="match status" value="1"/>
</dbReference>
<feature type="compositionally biased region" description="Low complexity" evidence="1">
    <location>
        <begin position="11"/>
        <end position="20"/>
    </location>
</feature>
<feature type="region of interest" description="Disordered" evidence="1">
    <location>
        <begin position="1"/>
        <end position="37"/>
    </location>
</feature>
<sequence length="286" mass="29515">MMDAVTREAATRATATRAATGRSYGSPAPTYPPPKRRRPLRTFLVVASSVLVGVAVVVLAVGLDELDQRKPRIEIPEGVPPGPGAPTPPIDINGPGRTAAGLGEWAAPLSDALAISPTALEAYGYAAAVMAATKPDCGIGWTTLAGIAAVESKHGTYRGSSVGEDGQVSPPIRGIPLDGSPGVAEIPDTDGGAMDGDATHDRAMGPLQFIPETWARWGVDANGDGVVDPDNIDDAALTAARYLCARGGDLTTADGWTAALMAYNLSGEYLRDVRDRAAAYSVGVRR</sequence>
<gene>
    <name evidence="4" type="ORF">HMPREF0724_14064</name>
</gene>
<keyword evidence="2" id="KW-0472">Membrane</keyword>
<feature type="domain" description="Transglycosylase SLT" evidence="3">
    <location>
        <begin position="203"/>
        <end position="247"/>
    </location>
</feature>
<feature type="transmembrane region" description="Helical" evidence="2">
    <location>
        <begin position="43"/>
        <end position="63"/>
    </location>
</feature>
<dbReference type="GO" id="GO:0009253">
    <property type="term" value="P:peptidoglycan catabolic process"/>
    <property type="evidence" value="ECO:0007669"/>
    <property type="project" value="TreeGrafter"/>
</dbReference>
<keyword evidence="2" id="KW-1133">Transmembrane helix</keyword>
<dbReference type="GO" id="GO:0008933">
    <property type="term" value="F:peptidoglycan lytic transglycosylase activity"/>
    <property type="evidence" value="ECO:0007669"/>
    <property type="project" value="TreeGrafter"/>
</dbReference>
<feature type="compositionally biased region" description="Basic and acidic residues" evidence="1">
    <location>
        <begin position="1"/>
        <end position="10"/>
    </location>
</feature>
<dbReference type="EMBL" id="ADNW02000019">
    <property type="protein sequence ID" value="EGD22465.1"/>
    <property type="molecule type" value="Genomic_DNA"/>
</dbReference>
<comment type="caution">
    <text evidence="4">The sequence shown here is derived from an EMBL/GenBank/DDBJ whole genome shotgun (WGS) entry which is preliminary data.</text>
</comment>
<organism evidence="4 5">
    <name type="scientific">Prescottella equi ATCC 33707</name>
    <dbReference type="NCBI Taxonomy" id="525370"/>
    <lineage>
        <taxon>Bacteria</taxon>
        <taxon>Bacillati</taxon>
        <taxon>Actinomycetota</taxon>
        <taxon>Actinomycetes</taxon>
        <taxon>Mycobacteriales</taxon>
        <taxon>Nocardiaceae</taxon>
        <taxon>Prescottella</taxon>
    </lineage>
</organism>
<evidence type="ECO:0000313" key="4">
    <source>
        <dbReference type="EMBL" id="EGD22465.1"/>
    </source>
</evidence>
<name>F1TK11_RHOHA</name>
<dbReference type="PANTHER" id="PTHR30163:SF8">
    <property type="entry name" value="LYTIC MUREIN TRANSGLYCOSYLASE"/>
    <property type="match status" value="1"/>
</dbReference>
<evidence type="ECO:0000313" key="5">
    <source>
        <dbReference type="Proteomes" id="UP000004245"/>
    </source>
</evidence>
<proteinExistence type="predicted"/>
<dbReference type="InterPro" id="IPR023346">
    <property type="entry name" value="Lysozyme-like_dom_sf"/>
</dbReference>
<dbReference type="CDD" id="cd13399">
    <property type="entry name" value="Slt35-like"/>
    <property type="match status" value="1"/>
</dbReference>
<feature type="region of interest" description="Disordered" evidence="1">
    <location>
        <begin position="158"/>
        <end position="180"/>
    </location>
</feature>
<dbReference type="AlphaFoldDB" id="F1TK11"/>
<dbReference type="HOGENOM" id="CLU_034941_1_1_11"/>
<evidence type="ECO:0000259" key="3">
    <source>
        <dbReference type="Pfam" id="PF13406"/>
    </source>
</evidence>
<keyword evidence="5" id="KW-1185">Reference proteome</keyword>
<keyword evidence="2" id="KW-0812">Transmembrane</keyword>
<evidence type="ECO:0000256" key="1">
    <source>
        <dbReference type="SAM" id="MobiDB-lite"/>
    </source>
</evidence>